<comment type="caution">
    <text evidence="1">The sequence shown here is derived from an EMBL/GenBank/DDBJ whole genome shotgun (WGS) entry which is preliminary data.</text>
</comment>
<evidence type="ECO:0000313" key="1">
    <source>
        <dbReference type="EMBL" id="KAK4404484.1"/>
    </source>
</evidence>
<sequence length="406" mass="46305">MSVELAVGQPVWRFTGIYREPDTSSRVLTWALLSRLHEQSCRPRLCAGDFNEILDNSEKRGYLPSPNWQMRNFRNVLLECDLHDISHIGDPFTWSNRQSEGPRPWRFEATWLQSDQCEEELEEVAAREETRWKQRSKELWLKEGDRSTSFFHRKDRNRFYKSDSKDSERVRGLGGFGGGIRRPLMLVWRGPNALYTTEEVFRALFKWLPLNPRVLTRGQGWMALKLDISKAYDKRIIQAPKLSGRRGDFVWQRVVGFLSLWVGFWGGSSWESCPWMVAVSSQLTPTGLGLYPLCKCWSASLGASVIVRHGRGTCIPISLFLCSSISWTPSLVKIELPQRVREVGAIVATGFQRDTAWLVTHRILGQGLGKVAEPGQPREANSTCASPWVVSGGCWRRLCVILSKSS</sequence>
<keyword evidence="2" id="KW-1185">Reference proteome</keyword>
<accession>A0AAE1X368</accession>
<evidence type="ECO:0000313" key="2">
    <source>
        <dbReference type="Proteomes" id="UP001289374"/>
    </source>
</evidence>
<dbReference type="EMBL" id="JACGWL010000004">
    <property type="protein sequence ID" value="KAK4404484.1"/>
    <property type="molecule type" value="Genomic_DNA"/>
</dbReference>
<organism evidence="1 2">
    <name type="scientific">Sesamum angolense</name>
    <dbReference type="NCBI Taxonomy" id="2727404"/>
    <lineage>
        <taxon>Eukaryota</taxon>
        <taxon>Viridiplantae</taxon>
        <taxon>Streptophyta</taxon>
        <taxon>Embryophyta</taxon>
        <taxon>Tracheophyta</taxon>
        <taxon>Spermatophyta</taxon>
        <taxon>Magnoliopsida</taxon>
        <taxon>eudicotyledons</taxon>
        <taxon>Gunneridae</taxon>
        <taxon>Pentapetalae</taxon>
        <taxon>asterids</taxon>
        <taxon>lamiids</taxon>
        <taxon>Lamiales</taxon>
        <taxon>Pedaliaceae</taxon>
        <taxon>Sesamum</taxon>
    </lineage>
</organism>
<protein>
    <recommendedName>
        <fullName evidence="3">Reverse transcriptase</fullName>
    </recommendedName>
</protein>
<gene>
    <name evidence="1" type="ORF">Sango_0817000</name>
</gene>
<evidence type="ECO:0008006" key="3">
    <source>
        <dbReference type="Google" id="ProtNLM"/>
    </source>
</evidence>
<dbReference type="Gene3D" id="3.60.10.10">
    <property type="entry name" value="Endonuclease/exonuclease/phosphatase"/>
    <property type="match status" value="1"/>
</dbReference>
<name>A0AAE1X368_9LAMI</name>
<dbReference type="AlphaFoldDB" id="A0AAE1X368"/>
<proteinExistence type="predicted"/>
<reference evidence="1" key="1">
    <citation type="submission" date="2020-06" db="EMBL/GenBank/DDBJ databases">
        <authorList>
            <person name="Li T."/>
            <person name="Hu X."/>
            <person name="Zhang T."/>
            <person name="Song X."/>
            <person name="Zhang H."/>
            <person name="Dai N."/>
            <person name="Sheng W."/>
            <person name="Hou X."/>
            <person name="Wei L."/>
        </authorList>
    </citation>
    <scope>NUCLEOTIDE SEQUENCE</scope>
    <source>
        <strain evidence="1">K16</strain>
        <tissue evidence="1">Leaf</tissue>
    </source>
</reference>
<dbReference type="Proteomes" id="UP001289374">
    <property type="component" value="Unassembled WGS sequence"/>
</dbReference>
<dbReference type="SUPFAM" id="SSF56219">
    <property type="entry name" value="DNase I-like"/>
    <property type="match status" value="1"/>
</dbReference>
<reference evidence="1" key="2">
    <citation type="journal article" date="2024" name="Plant">
        <title>Genomic evolution and insights into agronomic trait innovations of Sesamum species.</title>
        <authorList>
            <person name="Miao H."/>
            <person name="Wang L."/>
            <person name="Qu L."/>
            <person name="Liu H."/>
            <person name="Sun Y."/>
            <person name="Le M."/>
            <person name="Wang Q."/>
            <person name="Wei S."/>
            <person name="Zheng Y."/>
            <person name="Lin W."/>
            <person name="Duan Y."/>
            <person name="Cao H."/>
            <person name="Xiong S."/>
            <person name="Wang X."/>
            <person name="Wei L."/>
            <person name="Li C."/>
            <person name="Ma Q."/>
            <person name="Ju M."/>
            <person name="Zhao R."/>
            <person name="Li G."/>
            <person name="Mu C."/>
            <person name="Tian Q."/>
            <person name="Mei H."/>
            <person name="Zhang T."/>
            <person name="Gao T."/>
            <person name="Zhang H."/>
        </authorList>
    </citation>
    <scope>NUCLEOTIDE SEQUENCE</scope>
    <source>
        <strain evidence="1">K16</strain>
    </source>
</reference>
<dbReference type="InterPro" id="IPR036691">
    <property type="entry name" value="Endo/exonu/phosph_ase_sf"/>
</dbReference>